<evidence type="ECO:0000256" key="1">
    <source>
        <dbReference type="SAM" id="MobiDB-lite"/>
    </source>
</evidence>
<keyword evidence="3" id="KW-1185">Reference proteome</keyword>
<comment type="caution">
    <text evidence="2">The sequence shown here is derived from an EMBL/GenBank/DDBJ whole genome shotgun (WGS) entry which is preliminary data.</text>
</comment>
<feature type="compositionally biased region" description="Basic and acidic residues" evidence="1">
    <location>
        <begin position="1"/>
        <end position="19"/>
    </location>
</feature>
<evidence type="ECO:0000313" key="3">
    <source>
        <dbReference type="Proteomes" id="UP000299102"/>
    </source>
</evidence>
<dbReference type="OrthoDB" id="166803at2759"/>
<dbReference type="EMBL" id="BGZK01000032">
    <property type="protein sequence ID" value="GBP08744.1"/>
    <property type="molecule type" value="Genomic_DNA"/>
</dbReference>
<organism evidence="2 3">
    <name type="scientific">Eumeta variegata</name>
    <name type="common">Bagworm moth</name>
    <name type="synonym">Eumeta japonica</name>
    <dbReference type="NCBI Taxonomy" id="151549"/>
    <lineage>
        <taxon>Eukaryota</taxon>
        <taxon>Metazoa</taxon>
        <taxon>Ecdysozoa</taxon>
        <taxon>Arthropoda</taxon>
        <taxon>Hexapoda</taxon>
        <taxon>Insecta</taxon>
        <taxon>Pterygota</taxon>
        <taxon>Neoptera</taxon>
        <taxon>Endopterygota</taxon>
        <taxon>Lepidoptera</taxon>
        <taxon>Glossata</taxon>
        <taxon>Ditrysia</taxon>
        <taxon>Tineoidea</taxon>
        <taxon>Psychidae</taxon>
        <taxon>Oiketicinae</taxon>
        <taxon>Eumeta</taxon>
    </lineage>
</organism>
<reference evidence="2 3" key="1">
    <citation type="journal article" date="2019" name="Commun. Biol.">
        <title>The bagworm genome reveals a unique fibroin gene that provides high tensile strength.</title>
        <authorList>
            <person name="Kono N."/>
            <person name="Nakamura H."/>
            <person name="Ohtoshi R."/>
            <person name="Tomita M."/>
            <person name="Numata K."/>
            <person name="Arakawa K."/>
        </authorList>
    </citation>
    <scope>NUCLEOTIDE SEQUENCE [LARGE SCALE GENOMIC DNA]</scope>
</reference>
<accession>A0A4C1T3N7</accession>
<proteinExistence type="predicted"/>
<dbReference type="AlphaFoldDB" id="A0A4C1T3N7"/>
<feature type="region of interest" description="Disordered" evidence="1">
    <location>
        <begin position="1"/>
        <end position="24"/>
    </location>
</feature>
<gene>
    <name evidence="2" type="ORF">EVAR_7326_1</name>
</gene>
<protein>
    <submittedName>
        <fullName evidence="2">Uncharacterized protein</fullName>
    </submittedName>
</protein>
<dbReference type="Proteomes" id="UP000299102">
    <property type="component" value="Unassembled WGS sequence"/>
</dbReference>
<name>A0A4C1T3N7_EUMVA</name>
<evidence type="ECO:0000313" key="2">
    <source>
        <dbReference type="EMBL" id="GBP08744.1"/>
    </source>
</evidence>
<sequence length="86" mass="9349">MEPQSRTEPKPRSGLDRNKSRTRSGIGITIDTASSFTKEGVEENILIGVTLMAWVVQKARKELTLAIRAAELGRETLSTSSSSTIS</sequence>